<dbReference type="Gene3D" id="2.170.16.10">
    <property type="entry name" value="Hedgehog/Intein (Hint) domain"/>
    <property type="match status" value="1"/>
</dbReference>
<evidence type="ECO:0000313" key="1">
    <source>
        <dbReference type="EMBL" id="ADB40286.1"/>
    </source>
</evidence>
<dbReference type="CDD" id="cd20739">
    <property type="entry name" value="PoNe_DUF637"/>
    <property type="match status" value="1"/>
</dbReference>
<dbReference type="Proteomes" id="UP000002028">
    <property type="component" value="Chromosome"/>
</dbReference>
<name>D2QLJ6_SPILD</name>
<reference evidence="1 2" key="1">
    <citation type="journal article" date="2010" name="Stand. Genomic Sci.">
        <title>Complete genome sequence of Spirosoma linguale type strain (1).</title>
        <authorList>
            <person name="Lail K."/>
            <person name="Sikorski J."/>
            <person name="Saunders E."/>
            <person name="Lapidus A."/>
            <person name="Glavina Del Rio T."/>
            <person name="Copeland A."/>
            <person name="Tice H."/>
            <person name="Cheng J.-F."/>
            <person name="Lucas S."/>
            <person name="Nolan M."/>
            <person name="Bruce D."/>
            <person name="Goodwin L."/>
            <person name="Pitluck S."/>
            <person name="Ivanova N."/>
            <person name="Mavromatis K."/>
            <person name="Ovchinnikova G."/>
            <person name="Pati A."/>
            <person name="Chen A."/>
            <person name="Palaniappan K."/>
            <person name="Land M."/>
            <person name="Hauser L."/>
            <person name="Chang Y.-J."/>
            <person name="Jeffries C.D."/>
            <person name="Chain P."/>
            <person name="Brettin T."/>
            <person name="Detter J.C."/>
            <person name="Schuetze A."/>
            <person name="Rohde M."/>
            <person name="Tindall B.J."/>
            <person name="Goeker M."/>
            <person name="Bristow J."/>
            <person name="Eisen J.A."/>
            <person name="Markowitz V."/>
            <person name="Hugenholtz P."/>
            <person name="Kyrpides N.C."/>
            <person name="Klenk H.-P."/>
            <person name="Chen F."/>
        </authorList>
    </citation>
    <scope>NUCLEOTIDE SEQUENCE [LARGE SCALE GENOMIC DNA]</scope>
    <source>
        <strain evidence="2">ATCC 33905 / DSM 74 / LMG 10896 / Claus 1</strain>
    </source>
</reference>
<proteinExistence type="predicted"/>
<accession>D2QLJ6</accession>
<dbReference type="HOGENOM" id="CLU_262898_0_0_10"/>
<dbReference type="InterPro" id="IPR049762">
    <property type="entry name" value="PoNe_dom"/>
</dbReference>
<dbReference type="KEGG" id="sli:Slin_4304"/>
<keyword evidence="2" id="KW-1185">Reference proteome</keyword>
<dbReference type="eggNOG" id="ENOG5033NV0">
    <property type="taxonomic scope" value="Bacteria"/>
</dbReference>
<organism evidence="1 2">
    <name type="scientific">Spirosoma linguale (strain ATCC 33905 / DSM 74 / LMG 10896 / Claus 1)</name>
    <dbReference type="NCBI Taxonomy" id="504472"/>
    <lineage>
        <taxon>Bacteria</taxon>
        <taxon>Pseudomonadati</taxon>
        <taxon>Bacteroidota</taxon>
        <taxon>Cytophagia</taxon>
        <taxon>Cytophagales</taxon>
        <taxon>Cytophagaceae</taxon>
        <taxon>Spirosoma</taxon>
    </lineage>
</organism>
<protein>
    <submittedName>
        <fullName evidence="1">Uncharacterized protein</fullName>
    </submittedName>
</protein>
<evidence type="ECO:0000313" key="2">
    <source>
        <dbReference type="Proteomes" id="UP000002028"/>
    </source>
</evidence>
<sequence length="1283" mass="139521">MSGSYPQAGWVSLLRNAWVTLSGIHNKGKYARKNYTRNPGDVEEISIVPDNAKVYILATDWCPGKLTWYDDSGSPVTNFQIGVFTKPPTTVYQYQCVIDAKTTCSGTYSFATNGASGARIAATTSLGATGTSDAPTASVGTESPCDQVALSTAAGTLFSSLLCQSMNLMRDDNGQFSQQKILDYLALLKSQVTSYLPDLTLPADLNAVVSALLAGDCQKAGQLLDAANGQKTINIDLFNNTINSQYGSLQSSITSNYKDECIQEPAPVLAAEDSQPGGRLAAQVIDPNRYFIAPDGRAVRLPVGATPRFFTFSGQWGLPPVGTLQGFVTVEGKTYFAEITKSPQKFLGYRLATNPMKCPAERYDANLYVNVAAGKTAPAYYFAPIDKTSECGYTWNEGTYAFQRVTDGLVSINPPIPGNWQNQTLLKDCPKTGDYIVVGQVNYYHNTGGLSDDEKKQLGSLLEEINGKLGGIINGKGSVTVVDPKDLDGKEDALKREEQQKTTTEVAKLRYGNKYVLIFFSGGKLTPCQQTFVEEHVKAFQQSTFYRLAYDDLDGWVTNTFYQQSLESQKYTTESIRNGNDIPTYPASPSSEFRQLLLSTGAFYYYAALSVPSCLVDESNYYLSVQNPDGSVSSKPVGPENCGKAFAAGAIHSLIEDADVVTMFIGLSEIIKATLSGSLKTWMEYPGKLQAFQKKMEANPEAITPEDLATILPPSIQNEQKAMDQVTNLAQFLYQNYYTDANCWKSGELVAQVLPIVASAGALAAAKIAPLIGKTAGRLGRLAQALGSERLAQRLLNNSVEYIEVSANATKKVEQAILKDADGAIENIYEEVEDATTHQRQSVKICGACLAASTPLYGTTQTLHDAQPQQPIQTLEADGSLGWRKVVGKLRRRVSEYVSLWVKGERVDASVDHEFKTGQGWLSAGALRKGVMLVSLATSSLLPVDSVALVHKPLEVEGLSVGTAQGYGVGKWGLLTAGSRKCFLGFSQAHYEAIERTLANSADQTQFYNDISKFNADDFKALLATADDAEQVARNWQLLDGSPYIRQSSENLTNFQAALTRRPSDLTVEQIAAAVNDSDSKATLLENLKDAADETEYKQLLAGSRPFDVKFAGFSTAPDNLAIDAIPNASLKGEIRYLEDLRKNTPDARIRGDISEQLGEKAADAYAQSKGWGTQLCAECAGLQGEFDRVYLASDGTIRVIEAKGGTSPLGGRKTVNGLYVQQGTREYFDSIVNKMKSSSNPEVRRTAATIENTPSSKIEYWLVRQDFNPDNSLKSIWANKFF</sequence>
<gene>
    <name evidence="1" type="ordered locus">Slin_4304</name>
</gene>
<dbReference type="EMBL" id="CP001769">
    <property type="protein sequence ID" value="ADB40286.1"/>
    <property type="molecule type" value="Genomic_DNA"/>
</dbReference>
<dbReference type="RefSeq" id="WP_012928792.1">
    <property type="nucleotide sequence ID" value="NC_013730.1"/>
</dbReference>
<dbReference type="STRING" id="504472.Slin_4304"/>